<evidence type="ECO:0000256" key="4">
    <source>
        <dbReference type="ARBA" id="ARBA00022490"/>
    </source>
</evidence>
<accession>A0A6N8HWK9</accession>
<name>A0A6N8HWK9_9FIRM</name>
<dbReference type="GO" id="GO:0005737">
    <property type="term" value="C:cytoplasm"/>
    <property type="evidence" value="ECO:0007669"/>
    <property type="project" value="UniProtKB-SubCell"/>
</dbReference>
<feature type="domain" description="HTH dtxR-type" evidence="12">
    <location>
        <begin position="25"/>
        <end position="86"/>
    </location>
</feature>
<proteinExistence type="inferred from homology"/>
<evidence type="ECO:0000313" key="16">
    <source>
        <dbReference type="Proteomes" id="UP000515909"/>
    </source>
</evidence>
<comment type="subcellular location">
    <subcellularLocation>
        <location evidence="1">Cytoplasm</location>
    </subcellularLocation>
</comment>
<dbReference type="OrthoDB" id="9791355at2"/>
<dbReference type="GO" id="GO:0003700">
    <property type="term" value="F:DNA-binding transcription factor activity"/>
    <property type="evidence" value="ECO:0007669"/>
    <property type="project" value="InterPro"/>
</dbReference>
<dbReference type="InterPro" id="IPR022687">
    <property type="entry name" value="HTH_DTXR"/>
</dbReference>
<dbReference type="SUPFAM" id="SSF47979">
    <property type="entry name" value="Iron-dependent repressor protein, dimerization domain"/>
    <property type="match status" value="1"/>
</dbReference>
<dbReference type="InterPro" id="IPR036390">
    <property type="entry name" value="WH_DNA-bd_sf"/>
</dbReference>
<evidence type="ECO:0000256" key="9">
    <source>
        <dbReference type="ARBA" id="ARBA00023163"/>
    </source>
</evidence>
<dbReference type="Gene3D" id="1.10.60.10">
    <property type="entry name" value="Iron dependent repressor, metal binding and dimerisation domain"/>
    <property type="match status" value="1"/>
</dbReference>
<accession>A0A7G8TG16</accession>
<sequence length="158" mass="18393">MNHEQKAEFRTFRGYQLISQKEGQLTPAMEDYLEMIFRLCSKDGYTRVGRLSELLHVKPSSASKMMMKLAEMGYLKYDRYEIILLTEAGLNAGEYLLERHNTVEQFLLLAGSSDSLEETELIEHSLSEKTVACLKTMLEFFQSDPESRKRFTEFKSRL</sequence>
<comment type="similarity">
    <text evidence="2">Belongs to the DtxR/MntR family.</text>
</comment>
<dbReference type="EMBL" id="CP060286">
    <property type="protein sequence ID" value="QNK42557.1"/>
    <property type="molecule type" value="Genomic_DNA"/>
</dbReference>
<evidence type="ECO:0000313" key="15">
    <source>
        <dbReference type="Proteomes" id="UP000469440"/>
    </source>
</evidence>
<keyword evidence="9" id="KW-0804">Transcription</keyword>
<evidence type="ECO:0000313" key="13">
    <source>
        <dbReference type="EMBL" id="MVB09940.1"/>
    </source>
</evidence>
<dbReference type="PANTHER" id="PTHR33238">
    <property type="entry name" value="IRON (METAL) DEPENDENT REPRESSOR, DTXR FAMILY"/>
    <property type="match status" value="1"/>
</dbReference>
<dbReference type="InterPro" id="IPR022689">
    <property type="entry name" value="Iron_dep_repressor"/>
</dbReference>
<reference evidence="14 16" key="2">
    <citation type="submission" date="2020-08" db="EMBL/GenBank/DDBJ databases">
        <title>The isolate Caproiciproducens sp. 7D4C2 produces n-caproate at mildly acidic conditions from hexoses: genome and rBOX comparison with related strains and chain-elongating bacteria.</title>
        <authorList>
            <person name="Esquivel-Elizondo S."/>
            <person name="Bagci C."/>
            <person name="Temovska M."/>
            <person name="Jeon B.S."/>
            <person name="Bessarab I."/>
            <person name="Williams R.B.H."/>
            <person name="Huson D.H."/>
            <person name="Angenent L.T."/>
        </authorList>
    </citation>
    <scope>NUCLEOTIDE SEQUENCE [LARGE SCALE GENOMIC DNA]</scope>
    <source>
        <strain evidence="14 16">7D4C2</strain>
    </source>
</reference>
<reference evidence="13 15" key="1">
    <citation type="submission" date="2019-09" db="EMBL/GenBank/DDBJ databases">
        <title>Genome sequence of Clostridium sp. EA1.</title>
        <authorList>
            <person name="Poehlein A."/>
            <person name="Bengelsdorf F.R."/>
            <person name="Daniel R."/>
        </authorList>
    </citation>
    <scope>NUCLEOTIDE SEQUENCE [LARGE SCALE GENOMIC DNA]</scope>
    <source>
        <strain evidence="13 15">EA1</strain>
    </source>
</reference>
<dbReference type="Pfam" id="PF01325">
    <property type="entry name" value="Fe_dep_repress"/>
    <property type="match status" value="1"/>
</dbReference>
<dbReference type="EMBL" id="VWXL01000014">
    <property type="protein sequence ID" value="MVB09940.1"/>
    <property type="molecule type" value="Genomic_DNA"/>
</dbReference>
<evidence type="ECO:0000313" key="14">
    <source>
        <dbReference type="EMBL" id="QNK42557.1"/>
    </source>
</evidence>
<dbReference type="GO" id="GO:0046983">
    <property type="term" value="F:protein dimerization activity"/>
    <property type="evidence" value="ECO:0007669"/>
    <property type="project" value="InterPro"/>
</dbReference>
<comment type="subunit">
    <text evidence="3">Homodimer.</text>
</comment>
<dbReference type="SUPFAM" id="SSF46785">
    <property type="entry name" value="Winged helix' DNA-binding domain"/>
    <property type="match status" value="1"/>
</dbReference>
<dbReference type="AlphaFoldDB" id="A0A6N8HWK9"/>
<keyword evidence="5" id="KW-0678">Repressor</keyword>
<gene>
    <name evidence="13" type="primary">mntR_2</name>
    <name evidence="13" type="ORF">CAFE_06100</name>
    <name evidence="14" type="ORF">HCR03_07780</name>
</gene>
<evidence type="ECO:0000256" key="8">
    <source>
        <dbReference type="ARBA" id="ARBA00023159"/>
    </source>
</evidence>
<dbReference type="GO" id="GO:0046914">
    <property type="term" value="F:transition metal ion binding"/>
    <property type="evidence" value="ECO:0007669"/>
    <property type="project" value="InterPro"/>
</dbReference>
<dbReference type="RefSeq" id="WP_066649653.1">
    <property type="nucleotide sequence ID" value="NZ_CP060286.1"/>
</dbReference>
<evidence type="ECO:0000256" key="10">
    <source>
        <dbReference type="ARBA" id="ARBA00023211"/>
    </source>
</evidence>
<evidence type="ECO:0000256" key="7">
    <source>
        <dbReference type="ARBA" id="ARBA00023125"/>
    </source>
</evidence>
<protein>
    <recommendedName>
        <fullName evidence="11">Manganese transport regulator</fullName>
    </recommendedName>
</protein>
<dbReference type="InterPro" id="IPR001367">
    <property type="entry name" value="Fe_dep_repressor"/>
</dbReference>
<dbReference type="GO" id="GO:0003677">
    <property type="term" value="F:DNA binding"/>
    <property type="evidence" value="ECO:0007669"/>
    <property type="project" value="UniProtKB-KW"/>
</dbReference>
<keyword evidence="10" id="KW-0464">Manganese</keyword>
<keyword evidence="8" id="KW-0010">Activator</keyword>
<dbReference type="PANTHER" id="PTHR33238:SF11">
    <property type="entry name" value="TRANSCRIPTIONAL REGULATOR MNTR"/>
    <property type="match status" value="1"/>
</dbReference>
<dbReference type="PROSITE" id="PS50944">
    <property type="entry name" value="HTH_DTXR"/>
    <property type="match status" value="1"/>
</dbReference>
<keyword evidence="4" id="KW-0963">Cytoplasm</keyword>
<keyword evidence="7" id="KW-0238">DNA-binding</keyword>
<dbReference type="Proteomes" id="UP000469440">
    <property type="component" value="Unassembled WGS sequence"/>
</dbReference>
<dbReference type="SMART" id="SM00529">
    <property type="entry name" value="HTH_DTXR"/>
    <property type="match status" value="1"/>
</dbReference>
<evidence type="ECO:0000256" key="5">
    <source>
        <dbReference type="ARBA" id="ARBA00022491"/>
    </source>
</evidence>
<keyword evidence="15" id="KW-1185">Reference proteome</keyword>
<organism evidence="13 15">
    <name type="scientific">Caproicibacter fermentans</name>
    <dbReference type="NCBI Taxonomy" id="2576756"/>
    <lineage>
        <taxon>Bacteria</taxon>
        <taxon>Bacillati</taxon>
        <taxon>Bacillota</taxon>
        <taxon>Clostridia</taxon>
        <taxon>Eubacteriales</taxon>
        <taxon>Acutalibacteraceae</taxon>
        <taxon>Caproicibacter</taxon>
    </lineage>
</organism>
<dbReference type="KEGG" id="cfem:HCR03_07780"/>
<evidence type="ECO:0000256" key="3">
    <source>
        <dbReference type="ARBA" id="ARBA00011738"/>
    </source>
</evidence>
<dbReference type="InterPro" id="IPR036388">
    <property type="entry name" value="WH-like_DNA-bd_sf"/>
</dbReference>
<keyword evidence="6" id="KW-0805">Transcription regulation</keyword>
<dbReference type="Pfam" id="PF02742">
    <property type="entry name" value="Fe_dep_repr_C"/>
    <property type="match status" value="1"/>
</dbReference>
<evidence type="ECO:0000256" key="1">
    <source>
        <dbReference type="ARBA" id="ARBA00004496"/>
    </source>
</evidence>
<evidence type="ECO:0000256" key="11">
    <source>
        <dbReference type="ARBA" id="ARBA00032593"/>
    </source>
</evidence>
<evidence type="ECO:0000256" key="2">
    <source>
        <dbReference type="ARBA" id="ARBA00007871"/>
    </source>
</evidence>
<dbReference type="Gene3D" id="1.10.10.10">
    <property type="entry name" value="Winged helix-like DNA-binding domain superfamily/Winged helix DNA-binding domain"/>
    <property type="match status" value="1"/>
</dbReference>
<evidence type="ECO:0000256" key="6">
    <source>
        <dbReference type="ARBA" id="ARBA00023015"/>
    </source>
</evidence>
<dbReference type="InterPro" id="IPR036421">
    <property type="entry name" value="Fe_dep_repressor_sf"/>
</dbReference>
<dbReference type="InterPro" id="IPR050536">
    <property type="entry name" value="DtxR_MntR_Metal-Reg"/>
</dbReference>
<dbReference type="Proteomes" id="UP000515909">
    <property type="component" value="Chromosome"/>
</dbReference>
<evidence type="ECO:0000259" key="12">
    <source>
        <dbReference type="PROSITE" id="PS50944"/>
    </source>
</evidence>